<evidence type="ECO:0000256" key="1">
    <source>
        <dbReference type="ARBA" id="ARBA00004229"/>
    </source>
</evidence>
<evidence type="ECO:0000256" key="3">
    <source>
        <dbReference type="ARBA" id="ARBA00022528"/>
    </source>
</evidence>
<name>A0ABP0WFV0_9BRYO</name>
<protein>
    <recommendedName>
        <fullName evidence="7">Staygreen protein domain-containing protein</fullName>
    </recommendedName>
</protein>
<keyword evidence="3" id="KW-0150">Chloroplast</keyword>
<evidence type="ECO:0000256" key="6">
    <source>
        <dbReference type="SAM" id="MobiDB-lite"/>
    </source>
</evidence>
<comment type="subcellular location">
    <subcellularLocation>
        <location evidence="1">Plastid</location>
        <location evidence="1">Chloroplast</location>
    </subcellularLocation>
</comment>
<dbReference type="Pfam" id="PF12638">
    <property type="entry name" value="Staygreen"/>
    <property type="match status" value="1"/>
</dbReference>
<evidence type="ECO:0000313" key="8">
    <source>
        <dbReference type="EMBL" id="CAK9265684.1"/>
    </source>
</evidence>
<evidence type="ECO:0000313" key="9">
    <source>
        <dbReference type="Proteomes" id="UP001497444"/>
    </source>
</evidence>
<feature type="domain" description="Staygreen protein" evidence="7">
    <location>
        <begin position="105"/>
        <end position="255"/>
    </location>
</feature>
<feature type="region of interest" description="Disordered" evidence="6">
    <location>
        <begin position="43"/>
        <end position="65"/>
    </location>
</feature>
<proteinExistence type="inferred from homology"/>
<organism evidence="8 9">
    <name type="scientific">Sphagnum jensenii</name>
    <dbReference type="NCBI Taxonomy" id="128206"/>
    <lineage>
        <taxon>Eukaryota</taxon>
        <taxon>Viridiplantae</taxon>
        <taxon>Streptophyta</taxon>
        <taxon>Embryophyta</taxon>
        <taxon>Bryophyta</taxon>
        <taxon>Sphagnophytina</taxon>
        <taxon>Sphagnopsida</taxon>
        <taxon>Sphagnales</taxon>
        <taxon>Sphagnaceae</taxon>
        <taxon>Sphagnum</taxon>
    </lineage>
</organism>
<keyword evidence="5" id="KW-0809">Transit peptide</keyword>
<gene>
    <name evidence="8" type="ORF">CSSPJE1EN1_LOCUS11162</name>
</gene>
<dbReference type="PANTHER" id="PTHR31750">
    <property type="entry name" value="PROTEIN STAY-GREEN 1, CHLOROPLASTIC-RELATED"/>
    <property type="match status" value="1"/>
</dbReference>
<reference evidence="8" key="1">
    <citation type="submission" date="2024-02" db="EMBL/GenBank/DDBJ databases">
        <authorList>
            <consortium name="ELIXIR-Norway"/>
            <consortium name="Elixir Norway"/>
        </authorList>
    </citation>
    <scope>NUCLEOTIDE SEQUENCE</scope>
</reference>
<accession>A0ABP0WFV0</accession>
<evidence type="ECO:0000256" key="5">
    <source>
        <dbReference type="ARBA" id="ARBA00022946"/>
    </source>
</evidence>
<sequence length="412" mass="46027">MAASLLQSSSLFAARRTGSDLYGVQFGPHLELERVSSSSCCRRSPLQEGSASSSPPPASLHVCAGRQSRRRLRLARKGGKKVHTQQSTHQGSAVEVARQFDPEIFDPSKLTVRYRGNSDFVNSQTIEELFPRTYTLTHSDVTRELFLSIGPSYDSSQLKGWYTQLMRDEIVAEWRSSGQLSLHVHCHVSGGHMLMAPAAVRNRIFEQEMPLVLQAIRYGDGALLAAHPELDASTVWVHFHSCKSEYNRADCWGPLFYAASSMNILGGSTATRLLLPVTPKLVAGPQEESVEIPTLAKHEVEYISTPSTKFHSRLNAFKVSIWFGEVQESIPELCTYYRFWLLHEAQVKNEVCIDDRRAIVQLSKGFPTILQRILVTGTVGNTCVYLLEVTEKLYCTQVHAGFQSLHSSAVWE</sequence>
<evidence type="ECO:0000256" key="2">
    <source>
        <dbReference type="ARBA" id="ARBA00009234"/>
    </source>
</evidence>
<dbReference type="EMBL" id="OZ020113">
    <property type="protein sequence ID" value="CAK9265684.1"/>
    <property type="molecule type" value="Genomic_DNA"/>
</dbReference>
<evidence type="ECO:0000256" key="4">
    <source>
        <dbReference type="ARBA" id="ARBA00022640"/>
    </source>
</evidence>
<keyword evidence="4" id="KW-0934">Plastid</keyword>
<evidence type="ECO:0000259" key="7">
    <source>
        <dbReference type="Pfam" id="PF12638"/>
    </source>
</evidence>
<dbReference type="Proteomes" id="UP001497444">
    <property type="component" value="Chromosome 18"/>
</dbReference>
<keyword evidence="9" id="KW-1185">Reference proteome</keyword>
<dbReference type="InterPro" id="IPR024438">
    <property type="entry name" value="Staygreen"/>
</dbReference>
<dbReference type="PANTHER" id="PTHR31750:SF4">
    <property type="entry name" value="LP06106P"/>
    <property type="match status" value="1"/>
</dbReference>
<comment type="similarity">
    <text evidence="2">Belongs to the staygreen family.</text>
</comment>